<keyword evidence="4" id="KW-1185">Reference proteome</keyword>
<dbReference type="Pfam" id="PF12866">
    <property type="entry name" value="DUF3823"/>
    <property type="match status" value="1"/>
</dbReference>
<comment type="caution">
    <text evidence="3">The sequence shown here is derived from an EMBL/GenBank/DDBJ whole genome shotgun (WGS) entry which is preliminary data.</text>
</comment>
<reference evidence="3 4" key="1">
    <citation type="submission" date="2023-04" db="EMBL/GenBank/DDBJ databases">
        <title>Bacteroides pacosi sp. nov., isolated from the fecal material of an alpaca.</title>
        <authorList>
            <person name="Miller S."/>
            <person name="Hendry M."/>
            <person name="King J."/>
            <person name="Sankaranarayanan K."/>
            <person name="Lawson P.A."/>
        </authorList>
    </citation>
    <scope>NUCLEOTIDE SEQUENCE [LARGE SCALE GENOMIC DNA]</scope>
    <source>
        <strain evidence="3 4">A2-P53</strain>
    </source>
</reference>
<sequence>MKRNLFISGIVLAAIMLITSCEKDNFDGPDATFSGEIRDKKTGELIPQEISDGSRIYYIEQGWENPSVQNMVIKKDGTFNNSLMFSGNYKIILNRGNFVAQDTIDMKIHPGDNFKVFEVVPYLRIIEPEIQLKDRVVTAKFKLEQVTSNKVYRVSLFAYSHIDVSSKLNLVNKTIELNRAIADGEEFQLSINLDEYSSTLLSGKSYYFRIGAQSQGSETKYNYATAVKLNL</sequence>
<feature type="domain" description="DUF3823" evidence="2">
    <location>
        <begin position="123"/>
        <end position="228"/>
    </location>
</feature>
<dbReference type="Proteomes" id="UP001292913">
    <property type="component" value="Unassembled WGS sequence"/>
</dbReference>
<dbReference type="Pfam" id="PF18003">
    <property type="entry name" value="DUF3823_C"/>
    <property type="match status" value="1"/>
</dbReference>
<evidence type="ECO:0000313" key="4">
    <source>
        <dbReference type="Proteomes" id="UP001292913"/>
    </source>
</evidence>
<dbReference type="RefSeq" id="WP_234133703.1">
    <property type="nucleotide sequence ID" value="NZ_JARZAK010000011.1"/>
</dbReference>
<dbReference type="InterPro" id="IPR041186">
    <property type="entry name" value="DUF3823_C"/>
</dbReference>
<protein>
    <submittedName>
        <fullName evidence="3">DUF3823 domain-containing protein</fullName>
    </submittedName>
</protein>
<name>A0ABU5HU46_9BACE</name>
<feature type="domain" description="DUF3823" evidence="1">
    <location>
        <begin position="32"/>
        <end position="119"/>
    </location>
</feature>
<proteinExistence type="predicted"/>
<dbReference type="Gene3D" id="2.60.40.2060">
    <property type="match status" value="1"/>
</dbReference>
<dbReference type="PROSITE" id="PS51257">
    <property type="entry name" value="PROKAR_LIPOPROTEIN"/>
    <property type="match status" value="1"/>
</dbReference>
<organism evidence="3 4">
    <name type="scientific">Bacteroides vicugnae</name>
    <dbReference type="NCBI Taxonomy" id="3037989"/>
    <lineage>
        <taxon>Bacteria</taxon>
        <taxon>Pseudomonadati</taxon>
        <taxon>Bacteroidota</taxon>
        <taxon>Bacteroidia</taxon>
        <taxon>Bacteroidales</taxon>
        <taxon>Bacteroidaceae</taxon>
        <taxon>Bacteroides</taxon>
    </lineage>
</organism>
<dbReference type="EMBL" id="JARZAK010000011">
    <property type="protein sequence ID" value="MDY7259284.1"/>
    <property type="molecule type" value="Genomic_DNA"/>
</dbReference>
<gene>
    <name evidence="3" type="ORF">QHG74_16360</name>
</gene>
<evidence type="ECO:0000313" key="3">
    <source>
        <dbReference type="EMBL" id="MDY7259284.1"/>
    </source>
</evidence>
<evidence type="ECO:0000259" key="2">
    <source>
        <dbReference type="Pfam" id="PF18003"/>
    </source>
</evidence>
<evidence type="ECO:0000259" key="1">
    <source>
        <dbReference type="Pfam" id="PF12866"/>
    </source>
</evidence>
<dbReference type="Gene3D" id="2.60.40.1120">
    <property type="entry name" value="Carboxypeptidase-like, regulatory domain"/>
    <property type="match status" value="1"/>
</dbReference>
<accession>A0ABU5HU46</accession>
<dbReference type="InterPro" id="IPR024278">
    <property type="entry name" value="DUF3823_N"/>
</dbReference>